<dbReference type="Pfam" id="PF25994">
    <property type="entry name" value="HH_AprE"/>
    <property type="match status" value="1"/>
</dbReference>
<feature type="domain" description="AprE-like beta-barrel" evidence="11">
    <location>
        <begin position="332"/>
        <end position="421"/>
    </location>
</feature>
<comment type="subcellular location">
    <subcellularLocation>
        <location evidence="1 9">Cell inner membrane</location>
        <topology evidence="1 9">Single-pass membrane protein</topology>
    </subcellularLocation>
</comment>
<dbReference type="GO" id="GO:0005886">
    <property type="term" value="C:plasma membrane"/>
    <property type="evidence" value="ECO:0007669"/>
    <property type="project" value="UniProtKB-SubCell"/>
</dbReference>
<dbReference type="InterPro" id="IPR010129">
    <property type="entry name" value="T1SS_HlyD"/>
</dbReference>
<keyword evidence="4 9" id="KW-1003">Cell membrane</keyword>
<dbReference type="PRINTS" id="PR01490">
    <property type="entry name" value="RTXTOXIND"/>
</dbReference>
<evidence type="ECO:0000256" key="7">
    <source>
        <dbReference type="ARBA" id="ARBA00022989"/>
    </source>
</evidence>
<sequence length="444" mass="49330">MSTQGVFDRDDLDYMPDVHAATRQRGRRFAYILTLMSVAFFAVMGIWAHNAVLDEVTRGEGTIIPSSKTQVIQNLEGGILSEILVREGDIVEAGDVLARIENTIATANLEDAQSQYLSLQATEARLVAELDEKEEITFPETVLDQAPIVASDQKRFFNARKRQLAAQVSVLESQATQRKQEVAEMGSRRRQLEQSLRLAREELAITAPLVKKGVMPRIDLIRIDRQVADLEGEIRTIRTAIPRLQAAQKEAEQRIEEMVLTTKTEASDELNGIRAEIKSISQSLFAGQDRVTRTSVQSRVRGTVKNLKRTTVGGVIQPGEDIMEIVPLDDTLLVEAQVRPADIAFLRPGQNAIIKVSAYDFSVYGGLSAALERISADTIKDEEGESFYRVYLRTEDSQLLRNGEVLPIIPGMTVTAEILTGEKSVLDYLLKPILKAKGSALRER</sequence>
<gene>
    <name evidence="12" type="ORF">HBA54_25805</name>
</gene>
<dbReference type="InterPro" id="IPR050739">
    <property type="entry name" value="MFP"/>
</dbReference>
<evidence type="ECO:0000256" key="3">
    <source>
        <dbReference type="ARBA" id="ARBA00022448"/>
    </source>
</evidence>
<dbReference type="Proteomes" id="UP000761264">
    <property type="component" value="Unassembled WGS sequence"/>
</dbReference>
<feature type="transmembrane region" description="Helical" evidence="9">
    <location>
        <begin position="29"/>
        <end position="48"/>
    </location>
</feature>
<keyword evidence="3 9" id="KW-0813">Transport</keyword>
<evidence type="ECO:0000256" key="6">
    <source>
        <dbReference type="ARBA" id="ARBA00022692"/>
    </source>
</evidence>
<evidence type="ECO:0000256" key="9">
    <source>
        <dbReference type="RuleBase" id="RU365093"/>
    </source>
</evidence>
<evidence type="ECO:0000259" key="11">
    <source>
        <dbReference type="Pfam" id="PF26002"/>
    </source>
</evidence>
<keyword evidence="7 9" id="KW-1133">Transmembrane helix</keyword>
<keyword evidence="8 9" id="KW-0472">Membrane</keyword>
<dbReference type="PROSITE" id="PS00543">
    <property type="entry name" value="HLYD_FAMILY"/>
    <property type="match status" value="1"/>
</dbReference>
<comment type="similarity">
    <text evidence="2 9">Belongs to the membrane fusion protein (MFP) (TC 8.A.1) family.</text>
</comment>
<dbReference type="EMBL" id="JAAQPH010000030">
    <property type="protein sequence ID" value="NIA72021.1"/>
    <property type="molecule type" value="Genomic_DNA"/>
</dbReference>
<protein>
    <recommendedName>
        <fullName evidence="9">Membrane fusion protein (MFP) family protein</fullName>
    </recommendedName>
</protein>
<evidence type="ECO:0000256" key="2">
    <source>
        <dbReference type="ARBA" id="ARBA00009477"/>
    </source>
</evidence>
<name>A0A967F360_9PROT</name>
<evidence type="ECO:0000313" key="12">
    <source>
        <dbReference type="EMBL" id="NIA72021.1"/>
    </source>
</evidence>
<comment type="caution">
    <text evidence="12">The sequence shown here is derived from an EMBL/GenBank/DDBJ whole genome shotgun (WGS) entry which is preliminary data.</text>
</comment>
<dbReference type="PANTHER" id="PTHR30386">
    <property type="entry name" value="MEMBRANE FUSION SUBUNIT OF EMRAB-TOLC MULTIDRUG EFFLUX PUMP"/>
    <property type="match status" value="1"/>
</dbReference>
<evidence type="ECO:0000256" key="8">
    <source>
        <dbReference type="ARBA" id="ARBA00023136"/>
    </source>
</evidence>
<dbReference type="Gene3D" id="2.40.50.100">
    <property type="match status" value="1"/>
</dbReference>
<evidence type="ECO:0000259" key="10">
    <source>
        <dbReference type="Pfam" id="PF25994"/>
    </source>
</evidence>
<dbReference type="InterPro" id="IPR006144">
    <property type="entry name" value="Secretion_HlyD_CS"/>
</dbReference>
<organism evidence="12 13">
    <name type="scientific">Pelagibius litoralis</name>
    <dbReference type="NCBI Taxonomy" id="374515"/>
    <lineage>
        <taxon>Bacteria</taxon>
        <taxon>Pseudomonadati</taxon>
        <taxon>Pseudomonadota</taxon>
        <taxon>Alphaproteobacteria</taxon>
        <taxon>Rhodospirillales</taxon>
        <taxon>Rhodovibrionaceae</taxon>
        <taxon>Pelagibius</taxon>
    </lineage>
</organism>
<evidence type="ECO:0000256" key="4">
    <source>
        <dbReference type="ARBA" id="ARBA00022475"/>
    </source>
</evidence>
<dbReference type="RefSeq" id="WP_167230616.1">
    <property type="nucleotide sequence ID" value="NZ_JAAQPH010000030.1"/>
</dbReference>
<evidence type="ECO:0000313" key="13">
    <source>
        <dbReference type="Proteomes" id="UP000761264"/>
    </source>
</evidence>
<evidence type="ECO:0000256" key="1">
    <source>
        <dbReference type="ARBA" id="ARBA00004377"/>
    </source>
</evidence>
<dbReference type="NCBIfam" id="TIGR01843">
    <property type="entry name" value="type_I_hlyD"/>
    <property type="match status" value="1"/>
</dbReference>
<keyword evidence="13" id="KW-1185">Reference proteome</keyword>
<dbReference type="PANTHER" id="PTHR30386:SF26">
    <property type="entry name" value="TRANSPORT PROTEIN COMB"/>
    <property type="match status" value="1"/>
</dbReference>
<dbReference type="SUPFAM" id="SSF111369">
    <property type="entry name" value="HlyD-like secretion proteins"/>
    <property type="match status" value="1"/>
</dbReference>
<dbReference type="InterPro" id="IPR058781">
    <property type="entry name" value="HH_AprE-like"/>
</dbReference>
<dbReference type="Pfam" id="PF26002">
    <property type="entry name" value="Beta-barrel_AprE"/>
    <property type="match status" value="1"/>
</dbReference>
<dbReference type="GO" id="GO:0009306">
    <property type="term" value="P:protein secretion"/>
    <property type="evidence" value="ECO:0007669"/>
    <property type="project" value="InterPro"/>
</dbReference>
<keyword evidence="5 9" id="KW-0997">Cell inner membrane</keyword>
<keyword evidence="6 9" id="KW-0812">Transmembrane</keyword>
<evidence type="ECO:0000256" key="5">
    <source>
        <dbReference type="ARBA" id="ARBA00022519"/>
    </source>
</evidence>
<feature type="domain" description="AprE-like long alpha-helical hairpin" evidence="10">
    <location>
        <begin position="105"/>
        <end position="289"/>
    </location>
</feature>
<proteinExistence type="inferred from homology"/>
<dbReference type="AlphaFoldDB" id="A0A967F360"/>
<dbReference type="Gene3D" id="2.40.30.170">
    <property type="match status" value="1"/>
</dbReference>
<dbReference type="InterPro" id="IPR058982">
    <property type="entry name" value="Beta-barrel_AprE"/>
</dbReference>
<accession>A0A967F360</accession>
<reference evidence="12" key="1">
    <citation type="submission" date="2020-03" db="EMBL/GenBank/DDBJ databases">
        <title>Genome of Pelagibius litoralis DSM 21314T.</title>
        <authorList>
            <person name="Wang G."/>
        </authorList>
    </citation>
    <scope>NUCLEOTIDE SEQUENCE</scope>
    <source>
        <strain evidence="12">DSM 21314</strain>
    </source>
</reference>